<dbReference type="AlphaFoldDB" id="A0A0F7FDN9"/>
<name>A0A0F7FDN9_PAEDU</name>
<dbReference type="OrthoDB" id="2879239at2"/>
<dbReference type="Proteomes" id="UP000034189">
    <property type="component" value="Chromosome"/>
</dbReference>
<dbReference type="HOGENOM" id="CLU_1529560_0_0_9"/>
<protein>
    <submittedName>
        <fullName evidence="1">Uncharacterized protein</fullName>
    </submittedName>
</protein>
<reference evidence="1 2" key="1">
    <citation type="submission" date="2015-03" db="EMBL/GenBank/DDBJ databases">
        <authorList>
            <person name="Abdul Halim M."/>
        </authorList>
    </citation>
    <scope>NUCLEOTIDE SEQUENCE [LARGE SCALE GENOMIC DNA]</scope>
    <source>
        <strain evidence="1 2">ATCC 35681</strain>
    </source>
</reference>
<evidence type="ECO:0000313" key="1">
    <source>
        <dbReference type="EMBL" id="AKG36653.1"/>
    </source>
</evidence>
<sequence>MKDELLNTIERLYGKGDFQYILAKYIDKQYWDSKINNELEQIFVDNLTDFSYSTCFSYFIQSSLSLNFRFGSNEFNDYLKEKNEITGVMVLISVIAPYSVIKYVRYNYIDGAVQLYEAYSPLNKETERNGKRILEILNENGIKNLDETILNIVVPNVSLELKEEDVTIFNCLFEDSY</sequence>
<evidence type="ECO:0000313" key="2">
    <source>
        <dbReference type="Proteomes" id="UP000034189"/>
    </source>
</evidence>
<dbReference type="EMBL" id="CP011114">
    <property type="protein sequence ID" value="AKG36653.1"/>
    <property type="molecule type" value="Genomic_DNA"/>
</dbReference>
<dbReference type="PATRIC" id="fig|1333534.5.peg.4556"/>
<accession>A0A0F7FDN9</accession>
<reference evidence="1 2" key="2">
    <citation type="journal article" date="2016" name="Genome Announc.">
        <title>Genome Sequence of a Gram-Positive Diazotroph, Paenibacillus durus Type Strain ATCC 35681.</title>
        <authorList>
            <person name="Halim M.A."/>
            <person name="Rahman A.Y."/>
            <person name="Sim K.S."/>
            <person name="Yam H.C."/>
            <person name="Rahim A.A."/>
            <person name="Ghazali A.H."/>
            <person name="Najimudin N."/>
        </authorList>
    </citation>
    <scope>NUCLEOTIDE SEQUENCE [LARGE SCALE GENOMIC DNA]</scope>
    <source>
        <strain evidence="1 2">ATCC 35681</strain>
    </source>
</reference>
<organism evidence="1 2">
    <name type="scientific">Paenibacillus durus ATCC 35681</name>
    <dbReference type="NCBI Taxonomy" id="1333534"/>
    <lineage>
        <taxon>Bacteria</taxon>
        <taxon>Bacillati</taxon>
        <taxon>Bacillota</taxon>
        <taxon>Bacilli</taxon>
        <taxon>Bacillales</taxon>
        <taxon>Paenibacillaceae</taxon>
        <taxon>Paenibacillus</taxon>
    </lineage>
</organism>
<dbReference type="RefSeq" id="WP_025700670.1">
    <property type="nucleotide sequence ID" value="NZ_ASQQ01000802.1"/>
</dbReference>
<gene>
    <name evidence="1" type="ORF">VK70_20775</name>
</gene>
<proteinExistence type="predicted"/>